<dbReference type="GO" id="GO:0000145">
    <property type="term" value="C:exocyst"/>
    <property type="evidence" value="ECO:0007669"/>
    <property type="project" value="EnsemblFungi"/>
</dbReference>
<dbReference type="InterPro" id="IPR048625">
    <property type="entry name" value="Sec10_N"/>
</dbReference>
<dbReference type="PANTHER" id="PTHR12100:SF0">
    <property type="entry name" value="EXOCYST COMPLEX COMPONENT 5"/>
    <property type="match status" value="1"/>
</dbReference>
<accession>A0A2P7YHG7</accession>
<dbReference type="PANTHER" id="PTHR12100">
    <property type="entry name" value="SEC10"/>
    <property type="match status" value="1"/>
</dbReference>
<feature type="domain" description="Exocyst complex component Sec10-like alpha-helical bundle" evidence="6">
    <location>
        <begin position="177"/>
        <end position="826"/>
    </location>
</feature>
<comment type="caution">
    <text evidence="8">The sequence shown here is derived from an EMBL/GenBank/DDBJ whole genome shotgun (WGS) entry which is preliminary data.</text>
</comment>
<dbReference type="Proteomes" id="UP000241107">
    <property type="component" value="Unassembled WGS sequence"/>
</dbReference>
<dbReference type="OrthoDB" id="125856at2759"/>
<dbReference type="STRING" id="418784.A0A2P7YHG7"/>
<evidence type="ECO:0000256" key="2">
    <source>
        <dbReference type="ARBA" id="ARBA00022448"/>
    </source>
</evidence>
<evidence type="ECO:0000256" key="3">
    <source>
        <dbReference type="ARBA" id="ARBA00022483"/>
    </source>
</evidence>
<evidence type="ECO:0000313" key="9">
    <source>
        <dbReference type="Proteomes" id="UP000241107"/>
    </source>
</evidence>
<feature type="coiled-coil region" evidence="5">
    <location>
        <begin position="440"/>
        <end position="467"/>
    </location>
</feature>
<evidence type="ECO:0000256" key="5">
    <source>
        <dbReference type="SAM" id="Coils"/>
    </source>
</evidence>
<evidence type="ECO:0000259" key="7">
    <source>
        <dbReference type="Pfam" id="PF20667"/>
    </source>
</evidence>
<keyword evidence="2" id="KW-0813">Transport</keyword>
<evidence type="ECO:0000313" key="8">
    <source>
        <dbReference type="EMBL" id="PSK35404.1"/>
    </source>
</evidence>
<evidence type="ECO:0000256" key="4">
    <source>
        <dbReference type="ARBA" id="ARBA00023054"/>
    </source>
</evidence>
<evidence type="ECO:0000259" key="6">
    <source>
        <dbReference type="Pfam" id="PF07393"/>
    </source>
</evidence>
<dbReference type="InterPro" id="IPR009976">
    <property type="entry name" value="Sec10-like"/>
</dbReference>
<sequence length="830" mass="96142">MSFAIYDLDEDVRRLLSLDNFLDGLSVHEFVEELSKDHILKGQEVKNLEYLDPKPYIRTFESTLRHLKHLSEESTKELKETEKDVEEFELRHSEQVLKLSGQVEKIVSLFDDLDTLISHISDVIDPLNQKLNRITNSRDRSVDTIFLIRSYHGFYTKEKYDPLEKLRTARDTELKMKCARTVKNLLTLAKKIDSMTGNIPKVSKCVTTIEKYSELLERGLVERYELASEDSDYDEMREIATIMFEFNGGASVVLAFMNKSDIFNEAEQTEDEDEGVSILEDEAIWTKLADPNFQVHSLFDEEKTQILLDRLKVSIRGQLRVIQQVFEKPVPVLKMLLQRIYAQMINNKVSTLLLYSLPHGPLVHVRLLHALYVLVGDFTKDMKEYFSLNDYDENNELAVTLDQCYYDLFIDYLSDDTYFRMEKDMLERYIFFLATRFTEFNEKAITKRSLEDALQEWENQNNQNASNGLISGDLNAGEKHIFHFIKRKRLDKFKDFMKMHLPERPLSTRESADVAQRKTEYMELGEVNITKVQQIIKLAIEAIARILELAPQKSAEYSLEVLEILLLDFGGLYIGGGLEVAFDRAKFELSVAGLKPECDLEFMKTFNLTTEVLRLLSACIKKIILPCAVNSPAIRNRMISLTNNYVARCEKSLNLILAATVELVTEKLTSILQKQKKKDFVCDDASMSNKVYTDVCEEVTTLLDNVYEYLSKYLNNENLTDVLIKIGMISLELLLDHFKKFQVNSNGGLVLTQDVINYQSVIDTWEIPELTENFQILKEISNLFTVQPNLINSLITEGHLAKLKIYTVRQYISKRTDFSPNYLERFFGRK</sequence>
<organism evidence="8 9">
    <name type="scientific">Candidozyma pseudohaemuli</name>
    <dbReference type="NCBI Taxonomy" id="418784"/>
    <lineage>
        <taxon>Eukaryota</taxon>
        <taxon>Fungi</taxon>
        <taxon>Dikarya</taxon>
        <taxon>Ascomycota</taxon>
        <taxon>Saccharomycotina</taxon>
        <taxon>Pichiomycetes</taxon>
        <taxon>Metschnikowiaceae</taxon>
        <taxon>Candidozyma</taxon>
    </lineage>
</organism>
<keyword evidence="9" id="KW-1185">Reference proteome</keyword>
<dbReference type="GeneID" id="36568038"/>
<dbReference type="Pfam" id="PF07393">
    <property type="entry name" value="Sec10_HB"/>
    <property type="match status" value="1"/>
</dbReference>
<dbReference type="GO" id="GO:0006893">
    <property type="term" value="P:Golgi to plasma membrane transport"/>
    <property type="evidence" value="ECO:0007669"/>
    <property type="project" value="EnsemblFungi"/>
</dbReference>
<feature type="domain" description="Exocyst complex component Sec10 N-terminal" evidence="7">
    <location>
        <begin position="53"/>
        <end position="167"/>
    </location>
</feature>
<keyword evidence="4 5" id="KW-0175">Coiled coil</keyword>
<name>A0A2P7YHG7_9ASCO</name>
<dbReference type="VEuPathDB" id="FungiDB:C7M61_004651"/>
<dbReference type="Pfam" id="PF20667">
    <property type="entry name" value="Sec10_N"/>
    <property type="match status" value="1"/>
</dbReference>
<keyword evidence="3" id="KW-0268">Exocytosis</keyword>
<gene>
    <name evidence="8" type="ORF">C7M61_004651</name>
</gene>
<reference evidence="8 9" key="1">
    <citation type="submission" date="2018-03" db="EMBL/GenBank/DDBJ databases">
        <title>Candida pseudohaemulonii genome assembly and annotation.</title>
        <authorList>
            <person name="Munoz J.F."/>
            <person name="Gade L.G."/>
            <person name="Chow N.A."/>
            <person name="Litvintseva A.P."/>
            <person name="Loparev V.N."/>
            <person name="Cuomo C.A."/>
        </authorList>
    </citation>
    <scope>NUCLEOTIDE SEQUENCE [LARGE SCALE GENOMIC DNA]</scope>
    <source>
        <strain evidence="8 9">B12108</strain>
    </source>
</reference>
<dbReference type="RefSeq" id="XP_024711920.1">
    <property type="nucleotide sequence ID" value="XM_024859968.1"/>
</dbReference>
<dbReference type="EMBL" id="PYFQ01000016">
    <property type="protein sequence ID" value="PSK35404.1"/>
    <property type="molecule type" value="Genomic_DNA"/>
</dbReference>
<protein>
    <submittedName>
        <fullName evidence="8">Uncharacterized protein</fullName>
    </submittedName>
</protein>
<dbReference type="GO" id="GO:0006887">
    <property type="term" value="P:exocytosis"/>
    <property type="evidence" value="ECO:0007669"/>
    <property type="project" value="UniProtKB-KW"/>
</dbReference>
<dbReference type="InterPro" id="IPR048627">
    <property type="entry name" value="Sec10_HB"/>
</dbReference>
<dbReference type="AlphaFoldDB" id="A0A2P7YHG7"/>
<comment type="similarity">
    <text evidence="1">Belongs to the SEC10 family.</text>
</comment>
<feature type="coiled-coil region" evidence="5">
    <location>
        <begin position="64"/>
        <end position="91"/>
    </location>
</feature>
<proteinExistence type="inferred from homology"/>
<evidence type="ECO:0000256" key="1">
    <source>
        <dbReference type="ARBA" id="ARBA00006572"/>
    </source>
</evidence>